<dbReference type="GO" id="GO:0019028">
    <property type="term" value="C:viral capsid"/>
    <property type="evidence" value="ECO:0007669"/>
    <property type="project" value="UniProtKB-KW"/>
</dbReference>
<comment type="subcellular location">
    <subcellularLocation>
        <location evidence="1">Virion</location>
    </subcellularLocation>
</comment>
<dbReference type="InterPro" id="IPR002679">
    <property type="entry name" value="Closter_coat"/>
</dbReference>
<accession>E7CT68</accession>
<dbReference type="OrthoDB" id="37580at10239"/>
<dbReference type="KEGG" id="vg:37617198"/>
<evidence type="ECO:0000256" key="3">
    <source>
        <dbReference type="ARBA" id="ARBA00022844"/>
    </source>
</evidence>
<evidence type="ECO:0000256" key="1">
    <source>
        <dbReference type="ARBA" id="ARBA00004328"/>
    </source>
</evidence>
<proteinExistence type="predicted"/>
<dbReference type="RefSeq" id="YP_009506349.1">
    <property type="nucleotide sequence ID" value="NC_038421.1"/>
</dbReference>
<organism evidence="4 5">
    <name type="scientific">Cordyline virus 1</name>
    <dbReference type="NCBI Taxonomy" id="937809"/>
    <lineage>
        <taxon>Viruses</taxon>
        <taxon>Riboviria</taxon>
        <taxon>Orthornavirae</taxon>
        <taxon>Kitrinoviricota</taxon>
        <taxon>Alsuviricetes</taxon>
        <taxon>Martellivirales</taxon>
        <taxon>Closteroviridae</taxon>
        <taxon>Velarivirus</taxon>
        <taxon>Velarivirus unicordylinae</taxon>
    </lineage>
</organism>
<evidence type="ECO:0000313" key="4">
    <source>
        <dbReference type="EMBL" id="ADU03660.1"/>
    </source>
</evidence>
<reference evidence="4 5" key="1">
    <citation type="journal article" date="2011" name="Virus Genes">
        <title>An assemblage of closteroviruses infects Hawaiian ti (Cordyline fruticosa L.).</title>
        <authorList>
            <person name="Melzer M.J."/>
            <person name="Sether D.M."/>
            <person name="Borth W.B."/>
            <person name="Mersino E.F."/>
            <person name="Hu J.S."/>
        </authorList>
    </citation>
    <scope>NUCLEOTIDE SEQUENCE [LARGE SCALE GENOMIC DNA]</scope>
    <source>
        <strain evidence="4">Kahaluu-1</strain>
    </source>
</reference>
<protein>
    <submittedName>
        <fullName evidence="4">CP</fullName>
    </submittedName>
</protein>
<dbReference type="EMBL" id="HM588723">
    <property type="protein sequence ID" value="ADU03660.1"/>
    <property type="molecule type" value="Genomic_RNA"/>
</dbReference>
<dbReference type="Proteomes" id="UP000232887">
    <property type="component" value="Segment"/>
</dbReference>
<sequence length="312" mass="35646">MAHRTLSVLFTQANNLYKESLKPAESRVGTYNDGVTSLINALRQILDTNPTFTAEQKRSLVTSAIYPDFLPTDIVSRLKNLLTDSRSVNTRDIDKKKNFSISDLIQKGVKLPTFKTQPQAANELTKEQVEFFYASLEEYFKYQVYNKGESEDLTDDENIAFIASYFASLIEQSTSRENANNKNLLNTFTLNDIEYTWDRAKFLRFIDAKFSEKGYKVENIERRFGRSEFDKITAILQKVDYKPSERLPTQWGVLDNTRAQISDFAAVYKSTSTPKSQSAQVAASEYATSRRGDNNTAVHVSQVLGRNNLQRR</sequence>
<keyword evidence="3" id="KW-0946">Virion</keyword>
<keyword evidence="2" id="KW-0167">Capsid protein</keyword>
<dbReference type="Pfam" id="PF01785">
    <property type="entry name" value="Closter_coat"/>
    <property type="match status" value="1"/>
</dbReference>
<evidence type="ECO:0000256" key="2">
    <source>
        <dbReference type="ARBA" id="ARBA00022561"/>
    </source>
</evidence>
<keyword evidence="5" id="KW-1185">Reference proteome</keyword>
<name>E7CT68_9CLOS</name>
<dbReference type="GeneID" id="37617198"/>
<evidence type="ECO:0000313" key="5">
    <source>
        <dbReference type="Proteomes" id="UP000232887"/>
    </source>
</evidence>